<gene>
    <name evidence="27" type="ORF">DERF_004417</name>
</gene>
<organism evidence="27 28">
    <name type="scientific">Dermatophagoides farinae</name>
    <name type="common">American house dust mite</name>
    <dbReference type="NCBI Taxonomy" id="6954"/>
    <lineage>
        <taxon>Eukaryota</taxon>
        <taxon>Metazoa</taxon>
        <taxon>Ecdysozoa</taxon>
        <taxon>Arthropoda</taxon>
        <taxon>Chelicerata</taxon>
        <taxon>Arachnida</taxon>
        <taxon>Acari</taxon>
        <taxon>Acariformes</taxon>
        <taxon>Sarcoptiformes</taxon>
        <taxon>Astigmata</taxon>
        <taxon>Psoroptidia</taxon>
        <taxon>Analgoidea</taxon>
        <taxon>Pyroglyphidae</taxon>
        <taxon>Dermatophagoidinae</taxon>
        <taxon>Dermatophagoides</taxon>
    </lineage>
</organism>
<keyword evidence="6 25" id="KW-0479">Metal-binding</keyword>
<keyword evidence="12" id="KW-0456">Lyase</keyword>
<comment type="catalytic activity">
    <reaction evidence="15">
        <text>(3S)-citramalyl-CoA = pyruvate + acetyl-CoA</text>
        <dbReference type="Rhea" id="RHEA:22612"/>
        <dbReference type="ChEBI" id="CHEBI:15361"/>
        <dbReference type="ChEBI" id="CHEBI:57288"/>
        <dbReference type="ChEBI" id="CHEBI:58668"/>
        <dbReference type="EC" id="4.1.3.25"/>
    </reaction>
</comment>
<evidence type="ECO:0000313" key="27">
    <source>
        <dbReference type="EMBL" id="KAH9520726.1"/>
    </source>
</evidence>
<evidence type="ECO:0000256" key="3">
    <source>
        <dbReference type="ARBA" id="ARBA00011233"/>
    </source>
</evidence>
<dbReference type="FunFam" id="3.20.20.60:FF:000014">
    <property type="entry name" value="Citrate lyase subunit beta-like protein"/>
    <property type="match status" value="1"/>
</dbReference>
<dbReference type="EC" id="2.3.3.9" evidence="4"/>
<evidence type="ECO:0000256" key="5">
    <source>
        <dbReference type="ARBA" id="ARBA00022679"/>
    </source>
</evidence>
<keyword evidence="7" id="KW-0378">Hydrolase</keyword>
<comment type="subunit">
    <text evidence="3">Homotrimer.</text>
</comment>
<evidence type="ECO:0000256" key="1">
    <source>
        <dbReference type="ARBA" id="ARBA00001946"/>
    </source>
</evidence>
<evidence type="ECO:0000256" key="13">
    <source>
        <dbReference type="ARBA" id="ARBA00047918"/>
    </source>
</evidence>
<dbReference type="SUPFAM" id="SSF51621">
    <property type="entry name" value="Phosphoenolpyruvate/pyruvate domain"/>
    <property type="match status" value="1"/>
</dbReference>
<comment type="function">
    <text evidence="16">Mitochondrial citramalyl-CoA lyase indirectly involved in the vitamin B12 metabolism. Converts citramalyl-CoA into acetyl-CoA and pyruvate in the C5-dicarboxylate catabolism pathway. The C5-dicarboxylate catabolism pathway is required to detoxify itaconate, a vitamin B12-poisoning metabolite. Also acts as a malate synthase in vitro, converting glyoxylate and acetyl-CoA to malate. Also displays malyl-CoA thioesterase activity. Also acts as a beta-methylmalate synthase in vitro, by mediating conversion of glyoxylate and propionyl-CoA to beta-methylmalate. Also has very weak citramalate synthase activity in vitro.</text>
</comment>
<evidence type="ECO:0000256" key="4">
    <source>
        <dbReference type="ARBA" id="ARBA00012636"/>
    </source>
</evidence>
<reference evidence="27" key="1">
    <citation type="submission" date="2013-05" db="EMBL/GenBank/DDBJ databases">
        <authorList>
            <person name="Yim A.K.Y."/>
            <person name="Chan T.F."/>
            <person name="Ji K.M."/>
            <person name="Liu X.Y."/>
            <person name="Zhou J.W."/>
            <person name="Li R.Q."/>
            <person name="Yang K.Y."/>
            <person name="Li J."/>
            <person name="Li M."/>
            <person name="Law P.T.W."/>
            <person name="Wu Y.L."/>
            <person name="Cai Z.L."/>
            <person name="Qin H."/>
            <person name="Bao Y."/>
            <person name="Leung R.K.K."/>
            <person name="Ng P.K.S."/>
            <person name="Zou J."/>
            <person name="Zhong X.J."/>
            <person name="Ran P.X."/>
            <person name="Zhong N.S."/>
            <person name="Liu Z.G."/>
            <person name="Tsui S.K.W."/>
        </authorList>
    </citation>
    <scope>NUCLEOTIDE SEQUENCE</scope>
    <source>
        <strain evidence="27">Derf</strain>
        <tissue evidence="27">Whole organism</tissue>
    </source>
</reference>
<dbReference type="InterPro" id="IPR005000">
    <property type="entry name" value="Aldolase/citrate-lyase_domain"/>
</dbReference>
<comment type="catalytic activity">
    <reaction evidence="14">
        <text>propanoyl-CoA + glyoxylate + H2O = 3-methylmalate + CoA + H(+)</text>
        <dbReference type="Rhea" id="RHEA:47628"/>
        <dbReference type="ChEBI" id="CHEBI:15377"/>
        <dbReference type="ChEBI" id="CHEBI:15378"/>
        <dbReference type="ChEBI" id="CHEBI:36655"/>
        <dbReference type="ChEBI" id="CHEBI:57287"/>
        <dbReference type="ChEBI" id="CHEBI:57392"/>
        <dbReference type="ChEBI" id="CHEBI:87810"/>
    </reaction>
</comment>
<keyword evidence="5" id="KW-0808">Transferase</keyword>
<comment type="subcellular location">
    <subcellularLocation>
        <location evidence="2">Mitochondrion</location>
    </subcellularLocation>
</comment>
<evidence type="ECO:0000256" key="8">
    <source>
        <dbReference type="ARBA" id="ARBA00022842"/>
    </source>
</evidence>
<evidence type="ECO:0000259" key="26">
    <source>
        <dbReference type="Pfam" id="PF03328"/>
    </source>
</evidence>
<keyword evidence="8 25" id="KW-0460">Magnesium</keyword>
<dbReference type="AlphaFoldDB" id="A0A922I2C4"/>
<dbReference type="GO" id="GO:0046872">
    <property type="term" value="F:metal ion binding"/>
    <property type="evidence" value="ECO:0007669"/>
    <property type="project" value="UniProtKB-KW"/>
</dbReference>
<evidence type="ECO:0000256" key="2">
    <source>
        <dbReference type="ARBA" id="ARBA00004173"/>
    </source>
</evidence>
<evidence type="ECO:0000256" key="7">
    <source>
        <dbReference type="ARBA" id="ARBA00022801"/>
    </source>
</evidence>
<evidence type="ECO:0000256" key="19">
    <source>
        <dbReference type="ARBA" id="ARBA00066840"/>
    </source>
</evidence>
<dbReference type="GO" id="GO:0047777">
    <property type="term" value="F:(S)-citramalyl-CoA lyase activity"/>
    <property type="evidence" value="ECO:0007669"/>
    <property type="project" value="UniProtKB-EC"/>
</dbReference>
<keyword evidence="9" id="KW-0809">Transit peptide</keyword>
<evidence type="ECO:0000256" key="10">
    <source>
        <dbReference type="ARBA" id="ARBA00022990"/>
    </source>
</evidence>
<dbReference type="PIRSF" id="PIRSF015582">
    <property type="entry name" value="Cit_lyase_B"/>
    <property type="match status" value="1"/>
</dbReference>
<dbReference type="GO" id="GO:0004474">
    <property type="term" value="F:malate synthase activity"/>
    <property type="evidence" value="ECO:0007669"/>
    <property type="project" value="UniProtKB-EC"/>
</dbReference>
<dbReference type="Pfam" id="PF03328">
    <property type="entry name" value="HpcH_HpaI"/>
    <property type="match status" value="1"/>
</dbReference>
<keyword evidence="28" id="KW-1185">Reference proteome</keyword>
<dbReference type="EC" id="3.1.2.30" evidence="18"/>
<accession>A0A922I2C4</accession>
<comment type="similarity">
    <text evidence="17">Belongs to the HpcH/HpaI aldolase family. Citrate lyase beta subunit-like subfamily.</text>
</comment>
<evidence type="ECO:0000256" key="15">
    <source>
        <dbReference type="ARBA" id="ARBA00051672"/>
    </source>
</evidence>
<dbReference type="InterPro" id="IPR011206">
    <property type="entry name" value="Citrate_lyase_beta/mcl1/mcl2"/>
</dbReference>
<protein>
    <recommendedName>
        <fullName evidence="20">Citramalyl-CoA lyase, mitochondrial</fullName>
        <ecNumber evidence="4">2.3.3.9</ecNumber>
        <ecNumber evidence="18">3.1.2.30</ecNumber>
        <ecNumber evidence="19">4.1.3.25</ecNumber>
    </recommendedName>
    <alternativeName>
        <fullName evidence="22">(3S)-malyl-CoA thioesterase</fullName>
    </alternativeName>
    <alternativeName>
        <fullName evidence="23">Beta-methylmalate synthase</fullName>
    </alternativeName>
    <alternativeName>
        <fullName evidence="21">Malate synthase</fullName>
    </alternativeName>
</protein>
<evidence type="ECO:0000313" key="28">
    <source>
        <dbReference type="Proteomes" id="UP000790347"/>
    </source>
</evidence>
<dbReference type="InterPro" id="IPR040186">
    <property type="entry name" value="Citramalyl-CoA_lyase"/>
</dbReference>
<dbReference type="PANTHER" id="PTHR11105">
    <property type="entry name" value="CITRATE LYASE SUBUNIT BETA-RELATED"/>
    <property type="match status" value="1"/>
</dbReference>
<sequence length="357" mass="39952">MIRSRIPFLFVKNLFRSRIPSSSMIIRFQSSSSSSSIDLNSMTQSLNSSLLRRAILYVPGNDQRKIDKAIKSFDKIDSIVLDCEDGVAVKSKDDARKTILKILNQHGSNELLWKKLSVRINSMDSGIAVEDLAIIFSGKIIPRTILLPKVDTKSNIDEFFEYFQKAKINKNIIKHPIDLITYVESATGLLDLRDIAKHTIDMCKSLNDTININFAGIVFGSDDFCANIGATRSDDGKEVLMARQHVILVCKSLNLQAIDSVYINFRDIDGLKRQSEDGASMGFTGKQAIHPDQISVIQEAYRPSDNKIDWAKGLIDEFEQAQNAGRGAFVYHGQMIDMPLLKQAYNVMNIAKQIGKA</sequence>
<evidence type="ECO:0000256" key="17">
    <source>
        <dbReference type="ARBA" id="ARBA00061542"/>
    </source>
</evidence>
<evidence type="ECO:0000256" key="16">
    <source>
        <dbReference type="ARBA" id="ARBA00055540"/>
    </source>
</evidence>
<dbReference type="EC" id="4.1.3.25" evidence="19"/>
<feature type="binding site" evidence="24">
    <location>
        <position position="184"/>
    </location>
    <ligand>
        <name>substrate</name>
    </ligand>
</feature>
<dbReference type="GO" id="GO:0016787">
    <property type="term" value="F:hydrolase activity"/>
    <property type="evidence" value="ECO:0007669"/>
    <property type="project" value="UniProtKB-KW"/>
</dbReference>
<evidence type="ECO:0000256" key="20">
    <source>
        <dbReference type="ARBA" id="ARBA00072098"/>
    </source>
</evidence>
<evidence type="ECO:0000256" key="14">
    <source>
        <dbReference type="ARBA" id="ARBA00051623"/>
    </source>
</evidence>
<keyword evidence="11" id="KW-0496">Mitochondrion</keyword>
<feature type="binding site" evidence="25">
    <location>
        <position position="184"/>
    </location>
    <ligand>
        <name>Mg(2+)</name>
        <dbReference type="ChEBI" id="CHEBI:18420"/>
    </ligand>
</feature>
<comment type="catalytic activity">
    <reaction evidence="13">
        <text>glyoxylate + acetyl-CoA + H2O = (S)-malate + CoA + H(+)</text>
        <dbReference type="Rhea" id="RHEA:18181"/>
        <dbReference type="ChEBI" id="CHEBI:15377"/>
        <dbReference type="ChEBI" id="CHEBI:15378"/>
        <dbReference type="ChEBI" id="CHEBI:15589"/>
        <dbReference type="ChEBI" id="CHEBI:36655"/>
        <dbReference type="ChEBI" id="CHEBI:57287"/>
        <dbReference type="ChEBI" id="CHEBI:57288"/>
        <dbReference type="EC" id="2.3.3.9"/>
    </reaction>
</comment>
<reference evidence="27" key="2">
    <citation type="journal article" date="2022" name="Res Sq">
        <title>Comparative Genomics Reveals Insights into the Divergent Evolution of Astigmatic Mites and Household Pest Adaptations.</title>
        <authorList>
            <person name="Xiong Q."/>
            <person name="Wan A.T.-Y."/>
            <person name="Liu X.-Y."/>
            <person name="Fung C.S.-H."/>
            <person name="Xiao X."/>
            <person name="Malainual N."/>
            <person name="Hou J."/>
            <person name="Wang L."/>
            <person name="Wang M."/>
            <person name="Yang K."/>
            <person name="Cui Y."/>
            <person name="Leung E."/>
            <person name="Nong W."/>
            <person name="Shin S.-K."/>
            <person name="Au S."/>
            <person name="Jeong K.Y."/>
            <person name="Chew F.T."/>
            <person name="Hui J."/>
            <person name="Leung T.F."/>
            <person name="Tungtrongchitr A."/>
            <person name="Zhong N."/>
            <person name="Liu Z."/>
            <person name="Tsui S."/>
        </authorList>
    </citation>
    <scope>NUCLEOTIDE SEQUENCE</scope>
    <source>
        <strain evidence="27">Derf</strain>
        <tissue evidence="27">Whole organism</tissue>
    </source>
</reference>
<dbReference type="PANTHER" id="PTHR11105:SF0">
    <property type="entry name" value="CITRAMALYL-COA LYASE, MITOCHONDRIAL"/>
    <property type="match status" value="1"/>
</dbReference>
<dbReference type="InterPro" id="IPR040442">
    <property type="entry name" value="Pyrv_kinase-like_dom_sf"/>
</dbReference>
<dbReference type="EMBL" id="ASGP02000002">
    <property type="protein sequence ID" value="KAH9520726.1"/>
    <property type="molecule type" value="Genomic_DNA"/>
</dbReference>
<evidence type="ECO:0000256" key="12">
    <source>
        <dbReference type="ARBA" id="ARBA00023239"/>
    </source>
</evidence>
<name>A0A922I2C4_DERFA</name>
<dbReference type="Gene3D" id="3.20.20.60">
    <property type="entry name" value="Phosphoenolpyruvate-binding domains"/>
    <property type="match status" value="1"/>
</dbReference>
<dbReference type="GO" id="GO:0106064">
    <property type="term" value="P:regulation of cobalamin metabolic process"/>
    <property type="evidence" value="ECO:0007669"/>
    <property type="project" value="TreeGrafter"/>
</dbReference>
<dbReference type="InterPro" id="IPR015813">
    <property type="entry name" value="Pyrv/PenolPyrv_kinase-like_dom"/>
</dbReference>
<proteinExistence type="inferred from homology"/>
<evidence type="ECO:0000256" key="18">
    <source>
        <dbReference type="ARBA" id="ARBA00066460"/>
    </source>
</evidence>
<dbReference type="GO" id="GO:0005739">
    <property type="term" value="C:mitochondrion"/>
    <property type="evidence" value="ECO:0007669"/>
    <property type="project" value="UniProtKB-SubCell"/>
</dbReference>
<comment type="cofactor">
    <cofactor evidence="1">
        <name>Mg(2+)</name>
        <dbReference type="ChEBI" id="CHEBI:18420"/>
    </cofactor>
</comment>
<evidence type="ECO:0000256" key="22">
    <source>
        <dbReference type="ARBA" id="ARBA00076788"/>
    </source>
</evidence>
<evidence type="ECO:0000256" key="23">
    <source>
        <dbReference type="ARBA" id="ARBA00083020"/>
    </source>
</evidence>
<evidence type="ECO:0000256" key="6">
    <source>
        <dbReference type="ARBA" id="ARBA00022723"/>
    </source>
</evidence>
<evidence type="ECO:0000256" key="9">
    <source>
        <dbReference type="ARBA" id="ARBA00022946"/>
    </source>
</evidence>
<evidence type="ECO:0000256" key="25">
    <source>
        <dbReference type="PIRSR" id="PIRSR015582-2"/>
    </source>
</evidence>
<keyword evidence="10" id="KW-0007">Acetylation</keyword>
<feature type="binding site" evidence="24">
    <location>
        <position position="119"/>
    </location>
    <ligand>
        <name>substrate</name>
    </ligand>
</feature>
<evidence type="ECO:0000256" key="11">
    <source>
        <dbReference type="ARBA" id="ARBA00023128"/>
    </source>
</evidence>
<feature type="binding site" evidence="25">
    <location>
        <position position="223"/>
    </location>
    <ligand>
        <name>Mg(2+)</name>
        <dbReference type="ChEBI" id="CHEBI:18420"/>
    </ligand>
</feature>
<feature type="domain" description="HpcH/HpaI aldolase/citrate lyase" evidence="26">
    <location>
        <begin position="53"/>
        <end position="291"/>
    </location>
</feature>
<evidence type="ECO:0000256" key="21">
    <source>
        <dbReference type="ARBA" id="ARBA00076231"/>
    </source>
</evidence>
<feature type="non-terminal residue" evidence="27">
    <location>
        <position position="357"/>
    </location>
</feature>
<dbReference type="Proteomes" id="UP000790347">
    <property type="component" value="Unassembled WGS sequence"/>
</dbReference>
<comment type="caution">
    <text evidence="27">The sequence shown here is derived from an EMBL/GenBank/DDBJ whole genome shotgun (WGS) entry which is preliminary data.</text>
</comment>
<evidence type="ECO:0000256" key="24">
    <source>
        <dbReference type="PIRSR" id="PIRSR015582-1"/>
    </source>
</evidence>